<dbReference type="Pfam" id="PF01535">
    <property type="entry name" value="PPR"/>
    <property type="match status" value="2"/>
</dbReference>
<dbReference type="InterPro" id="IPR001278">
    <property type="entry name" value="Arg-tRNA-ligase"/>
</dbReference>
<sequence length="235" mass="27017">MGNECLGLFEEMIQKGVRPDEVTFLCMLLGCNHLGLVEEGKKIFGSMRLHGVFPDRRHYSCMVDLLGRAGFIKMSNVGRRATIKLMDLESEDPSVRYQLKNLPYKKEYRLNKEKAEWMIYVIDVGQREHFEMVFASAKLAGRLPQNENDFHKARHVGFGLVLGDDGKRFRTRSTEATEWTAEELEKTAEAVGYGAVKYADLKNNRLTNYTFNFDQMLSDKGNVTVYLLYPHARIC</sequence>
<dbReference type="KEGG" id="nta:107768454"/>
<keyword evidence="3" id="KW-0547">Nucleotide-binding</keyword>
<evidence type="ECO:0000256" key="2">
    <source>
        <dbReference type="PROSITE-ProRule" id="PRU00708"/>
    </source>
</evidence>
<dbReference type="Pfam" id="PF00750">
    <property type="entry name" value="tRNA-synt_1d"/>
    <property type="match status" value="2"/>
</dbReference>
<organism evidence="5">
    <name type="scientific">Nicotiana tabacum</name>
    <name type="common">Common tobacco</name>
    <dbReference type="NCBI Taxonomy" id="4097"/>
    <lineage>
        <taxon>Eukaryota</taxon>
        <taxon>Viridiplantae</taxon>
        <taxon>Streptophyta</taxon>
        <taxon>Embryophyta</taxon>
        <taxon>Tracheophyta</taxon>
        <taxon>Spermatophyta</taxon>
        <taxon>Magnoliopsida</taxon>
        <taxon>eudicotyledons</taxon>
        <taxon>Gunneridae</taxon>
        <taxon>Pentapetalae</taxon>
        <taxon>asterids</taxon>
        <taxon>lamiids</taxon>
        <taxon>Solanales</taxon>
        <taxon>Solanaceae</taxon>
        <taxon>Nicotianoideae</taxon>
        <taxon>Nicotianeae</taxon>
        <taxon>Nicotiana</taxon>
    </lineage>
</organism>
<keyword evidence="3" id="KW-0067">ATP-binding</keyword>
<dbReference type="InterPro" id="IPR014729">
    <property type="entry name" value="Rossmann-like_a/b/a_fold"/>
</dbReference>
<feature type="domain" description="Arginyl-tRNA synthetase catalytic core" evidence="4">
    <location>
        <begin position="180"/>
        <end position="213"/>
    </location>
</feature>
<evidence type="ECO:0000259" key="4">
    <source>
        <dbReference type="Pfam" id="PF00750"/>
    </source>
</evidence>
<dbReference type="PROSITE" id="PS51375">
    <property type="entry name" value="PPR"/>
    <property type="match status" value="1"/>
</dbReference>
<dbReference type="Gene3D" id="1.25.40.10">
    <property type="entry name" value="Tetratricopeptide repeat domain"/>
    <property type="match status" value="1"/>
</dbReference>
<dbReference type="GO" id="GO:0004814">
    <property type="term" value="F:arginine-tRNA ligase activity"/>
    <property type="evidence" value="ECO:0007669"/>
    <property type="project" value="InterPro"/>
</dbReference>
<evidence type="ECO:0000313" key="5">
    <source>
        <dbReference type="RefSeq" id="XP_016443066.1"/>
    </source>
</evidence>
<protein>
    <submittedName>
        <fullName evidence="5">Arginine--tRNA ligase, chloroplastic/mitochondrial-like</fullName>
    </submittedName>
</protein>
<reference evidence="5" key="1">
    <citation type="submission" date="2025-08" db="UniProtKB">
        <authorList>
            <consortium name="RefSeq"/>
        </authorList>
    </citation>
    <scope>IDENTIFICATION</scope>
</reference>
<keyword evidence="3" id="KW-0648">Protein biosynthesis</keyword>
<dbReference type="PaxDb" id="4097-A0A1S3XSZ1"/>
<dbReference type="InterPro" id="IPR035684">
    <property type="entry name" value="ArgRS_core"/>
</dbReference>
<gene>
    <name evidence="5" type="primary">LOC107768454</name>
</gene>
<dbReference type="SMR" id="A0A1S3XSZ1"/>
<dbReference type="SUPFAM" id="SSF52374">
    <property type="entry name" value="Nucleotidylyl transferase"/>
    <property type="match status" value="1"/>
</dbReference>
<dbReference type="PANTHER" id="PTHR11956">
    <property type="entry name" value="ARGINYL-TRNA SYNTHETASE"/>
    <property type="match status" value="1"/>
</dbReference>
<dbReference type="AlphaFoldDB" id="A0A1S3XSZ1"/>
<dbReference type="STRING" id="4097.A0A1S3XSZ1"/>
<evidence type="ECO:0000256" key="1">
    <source>
        <dbReference type="ARBA" id="ARBA00022737"/>
    </source>
</evidence>
<dbReference type="PANTHER" id="PTHR11956:SF5">
    <property type="entry name" value="ARGININE--TRNA LIGASE, CYTOPLASMIC"/>
    <property type="match status" value="1"/>
</dbReference>
<dbReference type="Gene3D" id="3.40.50.620">
    <property type="entry name" value="HUPs"/>
    <property type="match status" value="1"/>
</dbReference>
<dbReference type="GO" id="GO:0005524">
    <property type="term" value="F:ATP binding"/>
    <property type="evidence" value="ECO:0007669"/>
    <property type="project" value="UniProtKB-KW"/>
</dbReference>
<dbReference type="InterPro" id="IPR002885">
    <property type="entry name" value="PPR_rpt"/>
</dbReference>
<dbReference type="RefSeq" id="XP_016443066.1">
    <property type="nucleotide sequence ID" value="XM_016587580.1"/>
</dbReference>
<proteinExistence type="inferred from homology"/>
<comment type="similarity">
    <text evidence="3">Belongs to the class-I aminoacyl-tRNA synthetase family.</text>
</comment>
<dbReference type="GO" id="GO:0006420">
    <property type="term" value="P:arginyl-tRNA aminoacylation"/>
    <property type="evidence" value="ECO:0007669"/>
    <property type="project" value="InterPro"/>
</dbReference>
<keyword evidence="1" id="KW-0677">Repeat</keyword>
<feature type="domain" description="Arginyl-tRNA synthetase catalytic core" evidence="4">
    <location>
        <begin position="92"/>
        <end position="176"/>
    </location>
</feature>
<evidence type="ECO:0000256" key="3">
    <source>
        <dbReference type="RuleBase" id="RU363038"/>
    </source>
</evidence>
<dbReference type="NCBIfam" id="TIGR00756">
    <property type="entry name" value="PPR"/>
    <property type="match status" value="1"/>
</dbReference>
<dbReference type="OrthoDB" id="1648389at2759"/>
<name>A0A1S3XSZ1_TOBAC</name>
<dbReference type="InterPro" id="IPR011990">
    <property type="entry name" value="TPR-like_helical_dom_sf"/>
</dbReference>
<accession>A0A1S3XSZ1</accession>
<keyword evidence="3" id="KW-0030">Aminoacyl-tRNA synthetase</keyword>
<feature type="repeat" description="PPR" evidence="2">
    <location>
        <begin position="20"/>
        <end position="54"/>
    </location>
</feature>
<keyword evidence="3" id="KW-0436">Ligase</keyword>